<dbReference type="InterPro" id="IPR055181">
    <property type="entry name" value="FGAR-AT_PurM_N-like"/>
</dbReference>
<evidence type="ECO:0000259" key="16">
    <source>
        <dbReference type="Pfam" id="PF02769"/>
    </source>
</evidence>
<feature type="binding site" evidence="14">
    <location>
        <position position="722"/>
    </location>
    <ligand>
        <name>Mg(2+)</name>
        <dbReference type="ChEBI" id="CHEBI:18420"/>
    </ligand>
</feature>
<evidence type="ECO:0000256" key="8">
    <source>
        <dbReference type="ARBA" id="ARBA00022755"/>
    </source>
</evidence>
<dbReference type="Gene3D" id="3.40.50.880">
    <property type="match status" value="1"/>
</dbReference>
<comment type="subcellular location">
    <subcellularLocation>
        <location evidence="1 14">Cytoplasm</location>
    </subcellularLocation>
</comment>
<dbReference type="InterPro" id="IPR036604">
    <property type="entry name" value="PurS-like_sf"/>
</dbReference>
<dbReference type="SUPFAM" id="SSF82697">
    <property type="entry name" value="PurS-like"/>
    <property type="match status" value="1"/>
</dbReference>
<dbReference type="EC" id="6.3.5.3" evidence="14"/>
<dbReference type="Gene3D" id="3.90.650.10">
    <property type="entry name" value="PurM-like C-terminal domain"/>
    <property type="match status" value="2"/>
</dbReference>
<gene>
    <name evidence="14" type="primary">purL</name>
    <name evidence="20" type="ORF">Thini_0221</name>
</gene>
<feature type="domain" description="Phosphoribosylformylglycinamidine synthase N-terminal" evidence="18">
    <location>
        <begin position="35"/>
        <end position="150"/>
    </location>
</feature>
<dbReference type="SMART" id="SM01211">
    <property type="entry name" value="GATase_5"/>
    <property type="match status" value="1"/>
</dbReference>
<dbReference type="InterPro" id="IPR029062">
    <property type="entry name" value="Class_I_gatase-like"/>
</dbReference>
<dbReference type="InterPro" id="IPR036676">
    <property type="entry name" value="PurM-like_C_sf"/>
</dbReference>
<dbReference type="FunFam" id="3.30.1330.10:FF:000005">
    <property type="entry name" value="Phosphoribosylformylglycinamidine synthase"/>
    <property type="match status" value="1"/>
</dbReference>
<evidence type="ECO:0000256" key="3">
    <source>
        <dbReference type="ARBA" id="ARBA00008608"/>
    </source>
</evidence>
<keyword evidence="7 14" id="KW-0547">Nucleotide-binding</keyword>
<evidence type="ECO:0000256" key="15">
    <source>
        <dbReference type="SAM" id="MobiDB-lite"/>
    </source>
</evidence>
<dbReference type="Gene3D" id="1.10.8.750">
    <property type="entry name" value="Phosphoribosylformylglycinamidine synthase, linker domain"/>
    <property type="match status" value="1"/>
</dbReference>
<evidence type="ECO:0000259" key="17">
    <source>
        <dbReference type="Pfam" id="PF18072"/>
    </source>
</evidence>
<dbReference type="RefSeq" id="WP_002706846.1">
    <property type="nucleotide sequence ID" value="NZ_JH651384.1"/>
</dbReference>
<feature type="active site" evidence="14">
    <location>
        <position position="1262"/>
    </location>
</feature>
<evidence type="ECO:0000256" key="10">
    <source>
        <dbReference type="ARBA" id="ARBA00022842"/>
    </source>
</evidence>
<dbReference type="InterPro" id="IPR041609">
    <property type="entry name" value="PurL_linker"/>
</dbReference>
<dbReference type="PANTHER" id="PTHR10099">
    <property type="entry name" value="PHOSPHORIBOSYLFORMYLGLYCINAMIDINE SYNTHASE"/>
    <property type="match status" value="1"/>
</dbReference>
<protein>
    <recommendedName>
        <fullName evidence="14">Phosphoribosylformylglycinamidine synthase</fullName>
        <shortName evidence="14">FGAM synthase</shortName>
        <shortName evidence="14">FGAMS</shortName>
        <ecNumber evidence="14">6.3.5.3</ecNumber>
    </recommendedName>
    <alternativeName>
        <fullName evidence="14">Formylglycinamide ribonucleotide amidotransferase</fullName>
        <shortName evidence="14">FGAR amidotransferase</shortName>
        <shortName evidence="14">FGAR-AT</shortName>
    </alternativeName>
</protein>
<comment type="subunit">
    <text evidence="14">Monomer.</text>
</comment>
<evidence type="ECO:0000256" key="11">
    <source>
        <dbReference type="ARBA" id="ARBA00022962"/>
    </source>
</evidence>
<dbReference type="UniPathway" id="UPA00074">
    <property type="reaction ID" value="UER00128"/>
</dbReference>
<evidence type="ECO:0000313" key="21">
    <source>
        <dbReference type="Proteomes" id="UP000005317"/>
    </source>
</evidence>
<comment type="catalytic activity">
    <reaction evidence="12 14">
        <text>N(2)-formyl-N(1)-(5-phospho-beta-D-ribosyl)glycinamide + L-glutamine + ATP + H2O = 2-formamido-N(1)-(5-O-phospho-beta-D-ribosyl)acetamidine + L-glutamate + ADP + phosphate + H(+)</text>
        <dbReference type="Rhea" id="RHEA:17129"/>
        <dbReference type="ChEBI" id="CHEBI:15377"/>
        <dbReference type="ChEBI" id="CHEBI:15378"/>
        <dbReference type="ChEBI" id="CHEBI:29985"/>
        <dbReference type="ChEBI" id="CHEBI:30616"/>
        <dbReference type="ChEBI" id="CHEBI:43474"/>
        <dbReference type="ChEBI" id="CHEBI:58359"/>
        <dbReference type="ChEBI" id="CHEBI:147286"/>
        <dbReference type="ChEBI" id="CHEBI:147287"/>
        <dbReference type="ChEBI" id="CHEBI:456216"/>
        <dbReference type="EC" id="6.3.5.3"/>
    </reaction>
</comment>
<dbReference type="SUPFAM" id="SSF56042">
    <property type="entry name" value="PurM C-terminal domain-like"/>
    <property type="match status" value="2"/>
</dbReference>
<feature type="domain" description="PurM-like C-terminal" evidence="16">
    <location>
        <begin position="842"/>
        <end position="968"/>
    </location>
</feature>
<evidence type="ECO:0000256" key="12">
    <source>
        <dbReference type="ARBA" id="ARBA00052585"/>
    </source>
</evidence>
<comment type="caution">
    <text evidence="14">Lacks conserved residue(s) required for the propagation of feature annotation.</text>
</comment>
<evidence type="ECO:0000256" key="7">
    <source>
        <dbReference type="ARBA" id="ARBA00022741"/>
    </source>
</evidence>
<comment type="function">
    <text evidence="13 14">Phosphoribosylformylglycinamidine synthase involved in the purines biosynthetic pathway. Catalyzes the ATP-dependent conversion of formylglycinamide ribonucleotide (FGAR) and glutamine to yield formylglycinamidine ribonucleotide (FGAM) and glutamate.</text>
</comment>
<dbReference type="PROSITE" id="PS51273">
    <property type="entry name" value="GATASE_TYPE_1"/>
    <property type="match status" value="1"/>
</dbReference>
<dbReference type="EMBL" id="JH651384">
    <property type="protein sequence ID" value="EIJ32883.1"/>
    <property type="molecule type" value="Genomic_DNA"/>
</dbReference>
<dbReference type="HAMAP" id="MF_00419">
    <property type="entry name" value="PurL_1"/>
    <property type="match status" value="1"/>
</dbReference>
<feature type="region of interest" description="Disordered" evidence="15">
    <location>
        <begin position="307"/>
        <end position="327"/>
    </location>
</feature>
<evidence type="ECO:0000256" key="2">
    <source>
        <dbReference type="ARBA" id="ARBA00004920"/>
    </source>
</evidence>
<dbReference type="Pfam" id="PF02769">
    <property type="entry name" value="AIRS_C"/>
    <property type="match status" value="2"/>
</dbReference>
<dbReference type="Pfam" id="PF22689">
    <property type="entry name" value="FGAR-AT_PurM_N-like"/>
    <property type="match status" value="1"/>
</dbReference>
<comment type="similarity">
    <text evidence="3 14">In the N-terminal section; belongs to the FGAMS family.</text>
</comment>
<keyword evidence="10 14" id="KW-0460">Magnesium</keyword>
<keyword evidence="21" id="KW-1185">Reference proteome</keyword>
<dbReference type="GO" id="GO:0004642">
    <property type="term" value="F:phosphoribosylformylglycinamidine synthase activity"/>
    <property type="evidence" value="ECO:0007669"/>
    <property type="project" value="UniProtKB-UniRule"/>
</dbReference>
<feature type="binding site" evidence="14">
    <location>
        <position position="679"/>
    </location>
    <ligand>
        <name>Mg(2+)</name>
        <dbReference type="ChEBI" id="CHEBI:18420"/>
    </ligand>
</feature>
<dbReference type="SUPFAM" id="SSF55326">
    <property type="entry name" value="PurM N-terminal domain-like"/>
    <property type="match status" value="2"/>
</dbReference>
<evidence type="ECO:0000256" key="14">
    <source>
        <dbReference type="HAMAP-Rule" id="MF_00419"/>
    </source>
</evidence>
<comment type="pathway">
    <text evidence="2 14">Purine metabolism; IMP biosynthesis via de novo pathway; 5-amino-1-(5-phospho-D-ribosyl)imidazole from N(2)-formyl-N(1)-(5-phospho-D-ribosyl)glycinamide: step 1/2.</text>
</comment>
<dbReference type="NCBIfam" id="NF003672">
    <property type="entry name" value="PRK05297.1"/>
    <property type="match status" value="1"/>
</dbReference>
<evidence type="ECO:0000256" key="5">
    <source>
        <dbReference type="ARBA" id="ARBA00022598"/>
    </source>
</evidence>
<dbReference type="GO" id="GO:0006189">
    <property type="term" value="P:'de novo' IMP biosynthetic process"/>
    <property type="evidence" value="ECO:0007669"/>
    <property type="project" value="UniProtKB-UniRule"/>
</dbReference>
<proteinExistence type="inferred from homology"/>
<feature type="binding site" evidence="14">
    <location>
        <begin position="307"/>
        <end position="318"/>
    </location>
    <ligand>
        <name>ATP</name>
        <dbReference type="ChEBI" id="CHEBI:30616"/>
    </ligand>
</feature>
<dbReference type="SUPFAM" id="SSF109736">
    <property type="entry name" value="FGAM synthase PurL, linker domain"/>
    <property type="match status" value="1"/>
</dbReference>
<feature type="domain" description="Phosphoribosylformylglycinamidine synthase linker" evidence="17">
    <location>
        <begin position="171"/>
        <end position="220"/>
    </location>
</feature>
<keyword evidence="11 14" id="KW-0315">Glutamine amidotransferase</keyword>
<evidence type="ECO:0000256" key="9">
    <source>
        <dbReference type="ARBA" id="ARBA00022840"/>
    </source>
</evidence>
<dbReference type="FunFam" id="1.10.8.750:FF:000002">
    <property type="entry name" value="Phosphoribosylformylglycinamidine synthase"/>
    <property type="match status" value="1"/>
</dbReference>
<dbReference type="CDD" id="cd02204">
    <property type="entry name" value="PurL_repeat2"/>
    <property type="match status" value="1"/>
</dbReference>
<dbReference type="Pfam" id="PF13507">
    <property type="entry name" value="GATase_5"/>
    <property type="match status" value="1"/>
</dbReference>
<evidence type="ECO:0000256" key="6">
    <source>
        <dbReference type="ARBA" id="ARBA00022723"/>
    </source>
</evidence>
<dbReference type="NCBIfam" id="TIGR01735">
    <property type="entry name" value="FGAM_synt"/>
    <property type="match status" value="1"/>
</dbReference>
<organism evidence="20 21">
    <name type="scientific">Thiothrix nivea (strain ATCC 35100 / DSM 5205 / JP2)</name>
    <dbReference type="NCBI Taxonomy" id="870187"/>
    <lineage>
        <taxon>Bacteria</taxon>
        <taxon>Pseudomonadati</taxon>
        <taxon>Pseudomonadota</taxon>
        <taxon>Gammaproteobacteria</taxon>
        <taxon>Thiotrichales</taxon>
        <taxon>Thiotrichaceae</taxon>
        <taxon>Thiothrix</taxon>
    </lineage>
</organism>
<dbReference type="InterPro" id="IPR040707">
    <property type="entry name" value="FGAR-AT_N"/>
</dbReference>
<keyword evidence="5 14" id="KW-0436">Ligase</keyword>
<dbReference type="GO" id="GO:0005524">
    <property type="term" value="F:ATP binding"/>
    <property type="evidence" value="ECO:0007669"/>
    <property type="project" value="UniProtKB-UniRule"/>
</dbReference>
<dbReference type="CDD" id="cd02203">
    <property type="entry name" value="PurL_repeat1"/>
    <property type="match status" value="1"/>
</dbReference>
<evidence type="ECO:0000256" key="13">
    <source>
        <dbReference type="ARBA" id="ARBA00057317"/>
    </source>
</evidence>
<feature type="domain" description="PurM-like C-terminal" evidence="16">
    <location>
        <begin position="432"/>
        <end position="585"/>
    </location>
</feature>
<dbReference type="Proteomes" id="UP000005317">
    <property type="component" value="Unassembled WGS sequence"/>
</dbReference>
<evidence type="ECO:0000313" key="20">
    <source>
        <dbReference type="EMBL" id="EIJ32883.1"/>
    </source>
</evidence>
<dbReference type="GO" id="GO:0005737">
    <property type="term" value="C:cytoplasm"/>
    <property type="evidence" value="ECO:0007669"/>
    <property type="project" value="UniProtKB-SubCell"/>
</dbReference>
<sequence>MLILPGSVALSDFRRTKLLNTLQAAVPAVTGLQAEYAHFVRTARELNAGEKDRLQALLTYEERQGSHDFSGTLFLVTPRTGTISPWSSKATDIAHNCGLGMVERIERGIAYDVQTSTSLSDAERAHIAQLLHDRMTEMVLPDMQDAVILFSQAEPALLRHVDISGDAVTALQQANVEWGLALSPDEIEYLAENYAELGRNPTDVELMMFAQANSEHCRHKIFNADWIIDGQEQPKSLFGMIRNTYRHAPEGILSAYKDNASVIEGPLATRFLTDVKSGEYHYTNEPVHILMKVETHNHPTAISPFPGAATGSGGEIRDEGATGNGSKPKAGLCGFSVSNLRIPGYQQPWEHDFGKPGRIVSALDIMLEGPIGAAAFNNEFGRPNIAGYFRTFEMQAPGAKGMELRGYHKPIMLAGGLGNIRENNIEKNPLPEGTPIIVLGGPVMLIGLGGGAASSMASGTSAENLDFASVQRGNPEMQRRCQEVIDRCVALGADNPILSIHDVGAGGISNAIPEIINDAGRGGRIELRTVPNDEPGMSPMEIWSNESQERYVLAIAEERLETFRALCERERAIYAVVGTATKEQQLLVGDSLFDNYPVDLPMNVLLGKPPKMLRDVHHQTFHKPEVDLSGIDLGDAIERVLRLPTVASKSFLITIGDRTVTGMVARDQMVGPWQVPVADVAVTATDYTTNYGEAMAMGERTPIALVNPAASGRMAIGEALTNIAAADIADIRNIRLSANWMAAAGYPGEDAALFDTVKAVGEDLCPRLGLAIPVGKDSLSMKTVWQQDGEDREMAAPLSLIVSAFSPAQDVRKTLTPQLCTGKGDTDLILVDLGKGKNRLAASALAQVYGQVGHYAPDLDNPDALTAFFGTIQDLRTENLILAYHDRSDGGLLATLAEMSFAGHVGVTACIGLLGDELLPALFSEELGAVLQVRHCDTDAVLEAFREAGLAHCTHVIGELNDSDELVLKFAHEEVYRAPRARLQKIWAETSYQMQALRDNADCAAQEFGRLDDARDPGLPFSLGYDPDGDVAAPYIRTGVRPAMAILREQGVNGQLEMAAAFDRAGFKTIDVHMTDIISGRVSLKDFKGLVACGGFSYGDVLGAGGGWAKTILMNPQASDEFAAFFAREDSFGLGVCNGCQMFSQLRGMIPGAAHWPRFYRNRSEQFEARYTAVEVLKSPSLFLQGMEGSRLPIAVAHGEGRAVFDVGVTPESVLAEGLVGLCYIDSYGNATEHYPENPNGSPLGITGLTTSDGRFTIMMPHPERLFRAVQHSWQPEGVLGEDGAWLRMFRNARVWVG</sequence>
<dbReference type="Pfam" id="PF18076">
    <property type="entry name" value="FGAR-AT_N"/>
    <property type="match status" value="1"/>
</dbReference>
<dbReference type="InterPro" id="IPR036921">
    <property type="entry name" value="PurM-like_N_sf"/>
</dbReference>
<dbReference type="FunFam" id="3.40.50.880:FF:000008">
    <property type="entry name" value="Phosphoribosylformylglycinamidine synthase"/>
    <property type="match status" value="1"/>
</dbReference>
<dbReference type="InterPro" id="IPR010073">
    <property type="entry name" value="PurL_large"/>
</dbReference>
<dbReference type="CDD" id="cd01740">
    <property type="entry name" value="GATase1_FGAR_AT"/>
    <property type="match status" value="1"/>
</dbReference>
<feature type="binding site" evidence="14">
    <location>
        <position position="888"/>
    </location>
    <ligand>
        <name>ATP</name>
        <dbReference type="ChEBI" id="CHEBI:30616"/>
    </ligand>
</feature>
<dbReference type="FunFam" id="3.90.650.10:FF:000002">
    <property type="entry name" value="Phosphoribosylformylglycinamidine synthase"/>
    <property type="match status" value="1"/>
</dbReference>
<dbReference type="Pfam" id="PF18072">
    <property type="entry name" value="FGAR-AT_linker"/>
    <property type="match status" value="1"/>
</dbReference>
<dbReference type="FunFam" id="3.30.1330.10:FF:000002">
    <property type="entry name" value="Phosphoribosylformylglycinamidine synthase"/>
    <property type="match status" value="1"/>
</dbReference>
<feature type="domain" description="FGAR-AT PurM N-terminal-like" evidence="19">
    <location>
        <begin position="648"/>
        <end position="807"/>
    </location>
</feature>
<dbReference type="InterPro" id="IPR010918">
    <property type="entry name" value="PurM-like_C_dom"/>
</dbReference>
<feature type="binding site" evidence="14">
    <location>
        <position position="718"/>
    </location>
    <ligand>
        <name>Mg(2+)</name>
        <dbReference type="ChEBI" id="CHEBI:18420"/>
    </ligand>
</feature>
<dbReference type="OrthoDB" id="9804441at2"/>
<accession>A0A656H9T6</accession>
<dbReference type="SUPFAM" id="SSF52317">
    <property type="entry name" value="Class I glutamine amidotransferase-like"/>
    <property type="match status" value="1"/>
</dbReference>
<evidence type="ECO:0000256" key="4">
    <source>
        <dbReference type="ARBA" id="ARBA00022490"/>
    </source>
</evidence>
<keyword evidence="9 14" id="KW-0067">ATP-binding</keyword>
<feature type="binding site" evidence="14">
    <location>
        <position position="678"/>
    </location>
    <ligand>
        <name>ATP</name>
        <dbReference type="ChEBI" id="CHEBI:30616"/>
    </ligand>
</feature>
<keyword evidence="4 14" id="KW-0963">Cytoplasm</keyword>
<feature type="active site" evidence="14">
    <location>
        <position position="1264"/>
    </location>
</feature>
<dbReference type="Gene3D" id="3.30.1330.10">
    <property type="entry name" value="PurM-like, N-terminal domain"/>
    <property type="match status" value="2"/>
</dbReference>
<feature type="binding site" evidence="14">
    <location>
        <position position="886"/>
    </location>
    <ligand>
        <name>Mg(2+)</name>
        <dbReference type="ChEBI" id="CHEBI:18420"/>
    </ligand>
</feature>
<keyword evidence="6 14" id="KW-0479">Metal-binding</keyword>
<dbReference type="GO" id="GO:0046872">
    <property type="term" value="F:metal ion binding"/>
    <property type="evidence" value="ECO:0007669"/>
    <property type="project" value="UniProtKB-KW"/>
</dbReference>
<evidence type="ECO:0000256" key="1">
    <source>
        <dbReference type="ARBA" id="ARBA00004496"/>
    </source>
</evidence>
<evidence type="ECO:0000259" key="18">
    <source>
        <dbReference type="Pfam" id="PF18076"/>
    </source>
</evidence>
<evidence type="ECO:0000259" key="19">
    <source>
        <dbReference type="Pfam" id="PF22689"/>
    </source>
</evidence>
<name>A0A656H9T6_THINJ</name>
<dbReference type="PANTHER" id="PTHR10099:SF1">
    <property type="entry name" value="PHOSPHORIBOSYLFORMYLGLYCINAMIDINE SYNTHASE"/>
    <property type="match status" value="1"/>
</dbReference>
<feature type="active site" description="Nucleophile" evidence="14">
    <location>
        <position position="1137"/>
    </location>
</feature>
<keyword evidence="8 14" id="KW-0658">Purine biosynthesis</keyword>
<reference evidence="21" key="1">
    <citation type="journal article" date="2011" name="Stand. Genomic Sci.">
        <title>Genome sequence of the filamentous, gliding Thiothrix nivea neotype strain (JP2(T)).</title>
        <authorList>
            <person name="Lapidus A."/>
            <person name="Nolan M."/>
            <person name="Lucas S."/>
            <person name="Glavina Del Rio T."/>
            <person name="Tice H."/>
            <person name="Cheng J.F."/>
            <person name="Tapia R."/>
            <person name="Han C."/>
            <person name="Goodwin L."/>
            <person name="Pitluck S."/>
            <person name="Liolios K."/>
            <person name="Pagani I."/>
            <person name="Ivanova N."/>
            <person name="Huntemann M."/>
            <person name="Mavromatis K."/>
            <person name="Mikhailova N."/>
            <person name="Pati A."/>
            <person name="Chen A."/>
            <person name="Palaniappan K."/>
            <person name="Land M."/>
            <person name="Brambilla E.M."/>
            <person name="Rohde M."/>
            <person name="Abt B."/>
            <person name="Verbarg S."/>
            <person name="Goker M."/>
            <person name="Bristow J."/>
            <person name="Eisen J.A."/>
            <person name="Markowitz V."/>
            <person name="Hugenholtz P."/>
            <person name="Kyrpides N.C."/>
            <person name="Klenk H.P."/>
            <person name="Woyke T."/>
        </authorList>
    </citation>
    <scope>NUCLEOTIDE SEQUENCE [LARGE SCALE GENOMIC DNA]</scope>
    <source>
        <strain evidence="21">ATCC 35100 / DSM 5205 / JP2</strain>
    </source>
</reference>